<reference evidence="3 4" key="1">
    <citation type="submission" date="2017-11" db="EMBL/GenBank/DDBJ databases">
        <title>Evolution of Phototrophy in the Chloroflexi Phylum Driven by Horizontal Gene Transfer.</title>
        <authorList>
            <person name="Ward L.M."/>
            <person name="Hemp J."/>
            <person name="Shih P.M."/>
            <person name="Mcglynn S.E."/>
            <person name="Fischer W."/>
        </authorList>
    </citation>
    <scope>NUCLEOTIDE SEQUENCE [LARGE SCALE GENOMIC DNA]</scope>
    <source>
        <strain evidence="3">JP3_13</strain>
    </source>
</reference>
<sequence length="126" mass="14704">MYVKFERGRHGWHYTGSWFKPMIGIFILFMVFGFAFNIFKFALPAIIFGFFIFFFIRMMSAGGMGAGPWEAWRERTKGYTDAPSDSEPAEGRPKRKNDEDVLDIEDDVLPEESGKPKRRLDEVEYL</sequence>
<feature type="compositionally biased region" description="Basic and acidic residues" evidence="1">
    <location>
        <begin position="89"/>
        <end position="99"/>
    </location>
</feature>
<organism evidence="3 4">
    <name type="scientific">Candidatus Thermofonsia Clade 1 bacterium</name>
    <dbReference type="NCBI Taxonomy" id="2364210"/>
    <lineage>
        <taxon>Bacteria</taxon>
        <taxon>Bacillati</taxon>
        <taxon>Chloroflexota</taxon>
        <taxon>Candidatus Thermofontia</taxon>
        <taxon>Candidatus Thermofonsia Clade 1</taxon>
    </lineage>
</organism>
<feature type="compositionally biased region" description="Basic and acidic residues" evidence="1">
    <location>
        <begin position="112"/>
        <end position="126"/>
    </location>
</feature>
<dbReference type="EMBL" id="PGTM01000023">
    <property type="protein sequence ID" value="PJF36934.1"/>
    <property type="molecule type" value="Genomic_DNA"/>
</dbReference>
<evidence type="ECO:0000313" key="4">
    <source>
        <dbReference type="Proteomes" id="UP000229681"/>
    </source>
</evidence>
<keyword evidence="2" id="KW-0812">Transmembrane</keyword>
<keyword evidence="2" id="KW-1133">Transmembrane helix</keyword>
<evidence type="ECO:0000256" key="1">
    <source>
        <dbReference type="SAM" id="MobiDB-lite"/>
    </source>
</evidence>
<comment type="caution">
    <text evidence="3">The sequence shown here is derived from an EMBL/GenBank/DDBJ whole genome shotgun (WGS) entry which is preliminary data.</text>
</comment>
<feature type="region of interest" description="Disordered" evidence="1">
    <location>
        <begin position="77"/>
        <end position="126"/>
    </location>
</feature>
<keyword evidence="2" id="KW-0472">Membrane</keyword>
<feature type="compositionally biased region" description="Acidic residues" evidence="1">
    <location>
        <begin position="100"/>
        <end position="110"/>
    </location>
</feature>
<evidence type="ECO:0000313" key="3">
    <source>
        <dbReference type="EMBL" id="PJF36934.1"/>
    </source>
</evidence>
<gene>
    <name evidence="3" type="ORF">CUN49_02905</name>
</gene>
<name>A0A2M8PHA8_9CHLR</name>
<feature type="transmembrane region" description="Helical" evidence="2">
    <location>
        <begin position="21"/>
        <end position="39"/>
    </location>
</feature>
<dbReference type="AlphaFoldDB" id="A0A2M8PHA8"/>
<dbReference type="Proteomes" id="UP000229681">
    <property type="component" value="Unassembled WGS sequence"/>
</dbReference>
<proteinExistence type="predicted"/>
<evidence type="ECO:0000256" key="2">
    <source>
        <dbReference type="SAM" id="Phobius"/>
    </source>
</evidence>
<protein>
    <submittedName>
        <fullName evidence="3">Uncharacterized protein</fullName>
    </submittedName>
</protein>
<accession>A0A2M8PHA8</accession>